<protein>
    <submittedName>
        <fullName evidence="2">Uncharacterized protein</fullName>
    </submittedName>
</protein>
<evidence type="ECO:0000313" key="3">
    <source>
        <dbReference type="Proteomes" id="UP000240572"/>
    </source>
</evidence>
<feature type="transmembrane region" description="Helical" evidence="1">
    <location>
        <begin position="90"/>
        <end position="111"/>
    </location>
</feature>
<proteinExistence type="predicted"/>
<evidence type="ECO:0000256" key="1">
    <source>
        <dbReference type="SAM" id="Phobius"/>
    </source>
</evidence>
<gene>
    <name evidence="2" type="ORF">B0I18_10214</name>
</gene>
<keyword evidence="3" id="KW-1185">Reference proteome</keyword>
<dbReference type="Proteomes" id="UP000240572">
    <property type="component" value="Unassembled WGS sequence"/>
</dbReference>
<feature type="transmembrane region" description="Helical" evidence="1">
    <location>
        <begin position="58"/>
        <end position="78"/>
    </location>
</feature>
<sequence>MEIILLLATAVVATALMNLFMYGMEYITGSPLSISGILGTMLTFETHRDGALSGSRRAQVVGIGSQYILGFVFTFLFWQLWHMGVGVPGISSVILLAILSGIAGIVLWKIFLGFHPYPPTIRIPLYQLSLFCAHFIFAATVCYFFSVFSKLA</sequence>
<organism evidence="2 3">
    <name type="scientific">Taibaiella chishuiensis</name>
    <dbReference type="NCBI Taxonomy" id="1434707"/>
    <lineage>
        <taxon>Bacteria</taxon>
        <taxon>Pseudomonadati</taxon>
        <taxon>Bacteroidota</taxon>
        <taxon>Chitinophagia</taxon>
        <taxon>Chitinophagales</taxon>
        <taxon>Chitinophagaceae</taxon>
        <taxon>Taibaiella</taxon>
    </lineage>
</organism>
<dbReference type="AlphaFoldDB" id="A0A2P8D744"/>
<dbReference type="EMBL" id="PYGD01000002">
    <property type="protein sequence ID" value="PSK93045.1"/>
    <property type="molecule type" value="Genomic_DNA"/>
</dbReference>
<feature type="transmembrane region" description="Helical" evidence="1">
    <location>
        <begin position="123"/>
        <end position="146"/>
    </location>
</feature>
<accession>A0A2P8D744</accession>
<evidence type="ECO:0000313" key="2">
    <source>
        <dbReference type="EMBL" id="PSK93045.1"/>
    </source>
</evidence>
<keyword evidence="1" id="KW-0812">Transmembrane</keyword>
<reference evidence="2 3" key="1">
    <citation type="submission" date="2018-03" db="EMBL/GenBank/DDBJ databases">
        <title>Genomic Encyclopedia of Type Strains, Phase III (KMG-III): the genomes of soil and plant-associated and newly described type strains.</title>
        <authorList>
            <person name="Whitman W."/>
        </authorList>
    </citation>
    <scope>NUCLEOTIDE SEQUENCE [LARGE SCALE GENOMIC DNA]</scope>
    <source>
        <strain evidence="2 3">CGMCC 1.12700</strain>
    </source>
</reference>
<dbReference type="OrthoDB" id="673991at2"/>
<keyword evidence="1" id="KW-0472">Membrane</keyword>
<keyword evidence="1" id="KW-1133">Transmembrane helix</keyword>
<name>A0A2P8D744_9BACT</name>
<comment type="caution">
    <text evidence="2">The sequence shown here is derived from an EMBL/GenBank/DDBJ whole genome shotgun (WGS) entry which is preliminary data.</text>
</comment>
<dbReference type="RefSeq" id="WP_146146681.1">
    <property type="nucleotide sequence ID" value="NZ_PYGD01000002.1"/>
</dbReference>